<reference evidence="1 2" key="1">
    <citation type="submission" date="2018-06" db="EMBL/GenBank/DDBJ databases">
        <authorList>
            <consortium name="Pathogen Informatics"/>
            <person name="Doyle S."/>
        </authorList>
    </citation>
    <scope>NUCLEOTIDE SEQUENCE [LARGE SCALE GENOMIC DNA]</scope>
    <source>
        <strain evidence="1 2">NCTC9128</strain>
    </source>
</reference>
<sequence>MTIAEPRAGDEGIFDMGFNTVRLIEDGGNPTLGVECRTFADRPFTQHCHRTVLSQAQGKGKDRQRRCR</sequence>
<protein>
    <submittedName>
        <fullName evidence="1">Uncharacterized protein</fullName>
    </submittedName>
</protein>
<dbReference type="Proteomes" id="UP000251088">
    <property type="component" value="Unassembled WGS sequence"/>
</dbReference>
<evidence type="ECO:0000313" key="2">
    <source>
        <dbReference type="Proteomes" id="UP000251088"/>
    </source>
</evidence>
<gene>
    <name evidence="1" type="ORF">NCTC9128_01573</name>
</gene>
<accession>A0A2X3BZ61</accession>
<dbReference type="AlphaFoldDB" id="A0A2X3BZ61"/>
<dbReference type="EMBL" id="UAWN01000005">
    <property type="protein sequence ID" value="SQC09602.1"/>
    <property type="molecule type" value="Genomic_DNA"/>
</dbReference>
<organism evidence="1 2">
    <name type="scientific">Klebsiella pneumoniae</name>
    <dbReference type="NCBI Taxonomy" id="573"/>
    <lineage>
        <taxon>Bacteria</taxon>
        <taxon>Pseudomonadati</taxon>
        <taxon>Pseudomonadota</taxon>
        <taxon>Gammaproteobacteria</taxon>
        <taxon>Enterobacterales</taxon>
        <taxon>Enterobacteriaceae</taxon>
        <taxon>Klebsiella/Raoultella group</taxon>
        <taxon>Klebsiella</taxon>
        <taxon>Klebsiella pneumoniae complex</taxon>
    </lineage>
</organism>
<evidence type="ECO:0000313" key="1">
    <source>
        <dbReference type="EMBL" id="SQC09602.1"/>
    </source>
</evidence>
<proteinExistence type="predicted"/>
<name>A0A2X3BZ61_KLEPN</name>